<dbReference type="KEGG" id="fas:105273342"/>
<dbReference type="InterPro" id="IPR001680">
    <property type="entry name" value="WD40_rpt"/>
</dbReference>
<dbReference type="InterPro" id="IPR020472">
    <property type="entry name" value="WD40_PAC1"/>
</dbReference>
<organism evidence="4 5">
    <name type="scientific">Fopius arisanus</name>
    <dbReference type="NCBI Taxonomy" id="64838"/>
    <lineage>
        <taxon>Eukaryota</taxon>
        <taxon>Metazoa</taxon>
        <taxon>Ecdysozoa</taxon>
        <taxon>Arthropoda</taxon>
        <taxon>Hexapoda</taxon>
        <taxon>Insecta</taxon>
        <taxon>Pterygota</taxon>
        <taxon>Neoptera</taxon>
        <taxon>Endopterygota</taxon>
        <taxon>Hymenoptera</taxon>
        <taxon>Apocrita</taxon>
        <taxon>Ichneumonoidea</taxon>
        <taxon>Braconidae</taxon>
        <taxon>Opiinae</taxon>
        <taxon>Fopius</taxon>
    </lineage>
</organism>
<evidence type="ECO:0000313" key="4">
    <source>
        <dbReference type="Proteomes" id="UP000694866"/>
    </source>
</evidence>
<proteinExistence type="predicted"/>
<dbReference type="SUPFAM" id="SSF50978">
    <property type="entry name" value="WD40 repeat-like"/>
    <property type="match status" value="1"/>
</dbReference>
<dbReference type="GO" id="GO:0080008">
    <property type="term" value="C:Cul4-RING E3 ubiquitin ligase complex"/>
    <property type="evidence" value="ECO:0007669"/>
    <property type="project" value="TreeGrafter"/>
</dbReference>
<evidence type="ECO:0000256" key="3">
    <source>
        <dbReference type="PROSITE-ProRule" id="PRU00221"/>
    </source>
</evidence>
<dbReference type="InterPro" id="IPR036322">
    <property type="entry name" value="WD40_repeat_dom_sf"/>
</dbReference>
<dbReference type="GeneID" id="105273342"/>
<keyword evidence="1 3" id="KW-0853">WD repeat</keyword>
<dbReference type="InterPro" id="IPR015943">
    <property type="entry name" value="WD40/YVTN_repeat-like_dom_sf"/>
</dbReference>
<dbReference type="PANTHER" id="PTHR19847">
    <property type="entry name" value="DDB1- AND CUL4-ASSOCIATED FACTOR 11"/>
    <property type="match status" value="1"/>
</dbReference>
<gene>
    <name evidence="5" type="primary">LOC105273342</name>
</gene>
<dbReference type="RefSeq" id="XP_011314038.1">
    <property type="nucleotide sequence ID" value="XM_011315736.1"/>
</dbReference>
<feature type="repeat" description="WD" evidence="3">
    <location>
        <begin position="299"/>
        <end position="333"/>
    </location>
</feature>
<dbReference type="GO" id="GO:0043161">
    <property type="term" value="P:proteasome-mediated ubiquitin-dependent protein catabolic process"/>
    <property type="evidence" value="ECO:0007669"/>
    <property type="project" value="TreeGrafter"/>
</dbReference>
<dbReference type="Gene3D" id="2.130.10.10">
    <property type="entry name" value="YVTN repeat-like/Quinoprotein amine dehydrogenase"/>
    <property type="match status" value="2"/>
</dbReference>
<feature type="repeat" description="WD" evidence="3">
    <location>
        <begin position="251"/>
        <end position="293"/>
    </location>
</feature>
<dbReference type="SMART" id="SM00320">
    <property type="entry name" value="WD40"/>
    <property type="match status" value="7"/>
</dbReference>
<dbReference type="PROSITE" id="PS50082">
    <property type="entry name" value="WD_REPEATS_2"/>
    <property type="match status" value="3"/>
</dbReference>
<reference evidence="5" key="1">
    <citation type="submission" date="2025-08" db="UniProtKB">
        <authorList>
            <consortium name="RefSeq"/>
        </authorList>
    </citation>
    <scope>IDENTIFICATION</scope>
    <source>
        <strain evidence="5">USDA-PBARC FA_bdor</strain>
        <tissue evidence="5">Whole organism</tissue>
    </source>
</reference>
<keyword evidence="2" id="KW-0677">Repeat</keyword>
<dbReference type="InterPro" id="IPR051859">
    <property type="entry name" value="DCAF"/>
</dbReference>
<evidence type="ECO:0000313" key="5">
    <source>
        <dbReference type="RefSeq" id="XP_011314038.1"/>
    </source>
</evidence>
<evidence type="ECO:0000256" key="2">
    <source>
        <dbReference type="ARBA" id="ARBA00022737"/>
    </source>
</evidence>
<dbReference type="Proteomes" id="UP000694866">
    <property type="component" value="Unplaced"/>
</dbReference>
<dbReference type="PRINTS" id="PR00320">
    <property type="entry name" value="GPROTEINBRPT"/>
</dbReference>
<dbReference type="PANTHER" id="PTHR19847:SF7">
    <property type="entry name" value="DDB1- AND CUL4-ASSOCIATED FACTOR 11"/>
    <property type="match status" value="1"/>
</dbReference>
<dbReference type="FunFam" id="2.130.10.10:FF:000492">
    <property type="entry name" value="LEC14B homolog isoform X2"/>
    <property type="match status" value="1"/>
</dbReference>
<feature type="repeat" description="WD" evidence="3">
    <location>
        <begin position="429"/>
        <end position="470"/>
    </location>
</feature>
<dbReference type="PROSITE" id="PS50294">
    <property type="entry name" value="WD_REPEATS_REGION"/>
    <property type="match status" value="3"/>
</dbReference>
<dbReference type="AlphaFoldDB" id="A0A9R1TS30"/>
<dbReference type="OrthoDB" id="63070at2759"/>
<dbReference type="Pfam" id="PF00400">
    <property type="entry name" value="WD40"/>
    <property type="match status" value="4"/>
</dbReference>
<accession>A0A9R1TS30</accession>
<name>A0A9R1TS30_9HYME</name>
<protein>
    <submittedName>
        <fullName evidence="5">DDB1- and CUL4-associated factor 11</fullName>
    </submittedName>
</protein>
<evidence type="ECO:0000256" key="1">
    <source>
        <dbReference type="ARBA" id="ARBA00022574"/>
    </source>
</evidence>
<keyword evidence="4" id="KW-1185">Reference proteome</keyword>
<sequence length="478" mass="53456">MDHTMHPDLISTLRLFIQRLGNLGASRVDDDSSDDEIIVSETISSSMPFSNTEQLTKNDICFETKLASGLVQTEEKDVNQCVTSIIQRSQLGPGFTTGQIRRIGNHFLPNKMKQVDKYSSKAFCGSYSKSGDLLVTASQDNYLRFYHARSGVYKLFKKLNAHNVSWSILDTAFSPDGNYIAYSCWSDSLYLCPIDGDCTMQEALPLVPSDTGRFCIFSLVFSSDGREILGAANDGCLYVYDRECHQCAIKIEGHAEDANTVAFADSTSQILYSGGDDGLCKVWDRRTLNEANPHPVGILAGHKDGLTYVDPRGDGRYLITNSKDQTIKLWDVRVFSGAEAVDNTRRAVANQNWDYRWQRVPKKFSTANKGKLDGDTSVMTYRGHMVVQTLVRCHFSPPVTTGQRYIYTGCGTGKVIIYDLLTGSIVRTLEGHKGCVRDVSWHPYRHEIISSSWDGVIGAWKYVANESEMHDERLLSLF</sequence>